<sequence length="172" mass="18306">MKEKIEKFIRNSSETTKAAVIATSAVIIVGIVSVSIHAARGNDIEVSALKETTTVATEESVEEVTIVEEAAIQVETTAIVEESSISKTTLQIKNVKKTNSTTANSTEVQTTAMAQMENNNIIEPVAGEPAVAEEPIVEEPVVEEPIVAEEPVVEDPVVEEPVVEDPVVEPGT</sequence>
<reference evidence="3 4" key="1">
    <citation type="submission" date="2016-11" db="EMBL/GenBank/DDBJ databases">
        <authorList>
            <person name="Jaros S."/>
            <person name="Januszkiewicz K."/>
            <person name="Wedrychowicz H."/>
        </authorList>
    </citation>
    <scope>NUCLEOTIDE SEQUENCE [LARGE SCALE GENOMIC DNA]</scope>
    <source>
        <strain evidence="3 4">DSM 15970</strain>
    </source>
</reference>
<name>A0A1M6EBC9_9FIRM</name>
<feature type="transmembrane region" description="Helical" evidence="2">
    <location>
        <begin position="20"/>
        <end position="39"/>
    </location>
</feature>
<evidence type="ECO:0000256" key="2">
    <source>
        <dbReference type="SAM" id="Phobius"/>
    </source>
</evidence>
<feature type="region of interest" description="Disordered" evidence="1">
    <location>
        <begin position="148"/>
        <end position="172"/>
    </location>
</feature>
<keyword evidence="2" id="KW-1133">Transmembrane helix</keyword>
<evidence type="ECO:0000313" key="4">
    <source>
        <dbReference type="Proteomes" id="UP000184342"/>
    </source>
</evidence>
<proteinExistence type="predicted"/>
<protein>
    <submittedName>
        <fullName evidence="3">Uncharacterized protein</fullName>
    </submittedName>
</protein>
<dbReference type="RefSeq" id="WP_073993168.1">
    <property type="nucleotide sequence ID" value="NZ_FQYT01000007.1"/>
</dbReference>
<keyword evidence="2" id="KW-0812">Transmembrane</keyword>
<evidence type="ECO:0000256" key="1">
    <source>
        <dbReference type="SAM" id="MobiDB-lite"/>
    </source>
</evidence>
<evidence type="ECO:0000313" key="3">
    <source>
        <dbReference type="EMBL" id="SHI82679.1"/>
    </source>
</evidence>
<dbReference type="EMBL" id="FQYT01000007">
    <property type="protein sequence ID" value="SHI82679.1"/>
    <property type="molecule type" value="Genomic_DNA"/>
</dbReference>
<keyword evidence="4" id="KW-1185">Reference proteome</keyword>
<gene>
    <name evidence="3" type="ORF">SAMN02745691_00913</name>
</gene>
<accession>A0A1M6EBC9</accession>
<dbReference type="Proteomes" id="UP000184342">
    <property type="component" value="Unassembled WGS sequence"/>
</dbReference>
<feature type="compositionally biased region" description="Acidic residues" evidence="1">
    <location>
        <begin position="151"/>
        <end position="172"/>
    </location>
</feature>
<dbReference type="AlphaFoldDB" id="A0A1M6EBC9"/>
<keyword evidence="2" id="KW-0472">Membrane</keyword>
<organism evidence="3 4">
    <name type="scientific">Parasporobacterium paucivorans DSM 15970</name>
    <dbReference type="NCBI Taxonomy" id="1122934"/>
    <lineage>
        <taxon>Bacteria</taxon>
        <taxon>Bacillati</taxon>
        <taxon>Bacillota</taxon>
        <taxon>Clostridia</taxon>
        <taxon>Lachnospirales</taxon>
        <taxon>Lachnospiraceae</taxon>
        <taxon>Parasporobacterium</taxon>
    </lineage>
</organism>